<dbReference type="Pfam" id="PF03793">
    <property type="entry name" value="PASTA"/>
    <property type="match status" value="1"/>
</dbReference>
<feature type="transmembrane region" description="Helical" evidence="2">
    <location>
        <begin position="12"/>
        <end position="30"/>
    </location>
</feature>
<dbReference type="SUPFAM" id="SSF50974">
    <property type="entry name" value="Nitrous oxide reductase, N-terminal domain"/>
    <property type="match status" value="1"/>
</dbReference>
<protein>
    <submittedName>
        <fullName evidence="5">PKD domain-containing protein</fullName>
    </submittedName>
</protein>
<dbReference type="OrthoDB" id="3202743at2"/>
<dbReference type="GO" id="GO:0005975">
    <property type="term" value="P:carbohydrate metabolic process"/>
    <property type="evidence" value="ECO:0007669"/>
    <property type="project" value="UniProtKB-ARBA"/>
</dbReference>
<dbReference type="InterPro" id="IPR013783">
    <property type="entry name" value="Ig-like_fold"/>
</dbReference>
<dbReference type="Gene3D" id="2.130.10.10">
    <property type="entry name" value="YVTN repeat-like/Quinoprotein amine dehydrogenase"/>
    <property type="match status" value="1"/>
</dbReference>
<feature type="domain" description="PKD" evidence="3">
    <location>
        <begin position="452"/>
        <end position="538"/>
    </location>
</feature>
<dbReference type="PROSITE" id="PS50093">
    <property type="entry name" value="PKD"/>
    <property type="match status" value="1"/>
</dbReference>
<keyword evidence="2" id="KW-0812">Transmembrane</keyword>
<dbReference type="InterPro" id="IPR035986">
    <property type="entry name" value="PKD_dom_sf"/>
</dbReference>
<dbReference type="Pfam" id="PF18911">
    <property type="entry name" value="PKD_4"/>
    <property type="match status" value="1"/>
</dbReference>
<keyword evidence="2" id="KW-0472">Membrane</keyword>
<dbReference type="InterPro" id="IPR005543">
    <property type="entry name" value="PASTA_dom"/>
</dbReference>
<reference evidence="5 6" key="1">
    <citation type="submission" date="2019-03" db="EMBL/GenBank/DDBJ databases">
        <title>Genomic Encyclopedia of Type Strains, Phase IV (KMG-IV): sequencing the most valuable type-strain genomes for metagenomic binning, comparative biology and taxonomic classification.</title>
        <authorList>
            <person name="Goeker M."/>
        </authorList>
    </citation>
    <scope>NUCLEOTIDE SEQUENCE [LARGE SCALE GENOMIC DNA]</scope>
    <source>
        <strain evidence="5 6">DSM 45934</strain>
    </source>
</reference>
<dbReference type="EMBL" id="SLWS01000008">
    <property type="protein sequence ID" value="TCO55208.1"/>
    <property type="molecule type" value="Genomic_DNA"/>
</dbReference>
<sequence length="767" mass="79187">MIGLLRRPWARAGSGALTAALVLGGIVLIGNQGANPAQNMRLLSGAAWLASGRVGQVTLLDGSSAEVSAQVQVAPVGDVLQLAQQDSDVYAVDQSAGTIRRVDGATFDAGPPQRPIDGAGAGLMAFAGPKSLYALDTRRGLVTGADPKTGSALSEPRSMAAQVAPGTAGVDDGGRLWIVDNSSGDLYWTDGGIPNRRAKAVEPGRSLLTIANGRPVVVDTTGRRAFTVDPDSGSAGAPIDLDVRPNEEIQVSGSSHGDRVYVVTPRGVLTICDLAEKSCGKVVPLADATSRLGAAVEAGNRVFVPDYTTGQVWVVDFAAAKVVAQPKVLDTAKQFQLINRDGQVFYNDPDTDQAGVIKLDGSVQPTSKYDPADPNKGLNKPVSGAPATQQGSSSAPSQSGGSQAPDTQSSAPTAPSVTIPVPPPPPPPPPPSSTSEQPPPPPPSSNEPPPKPAIAITPSKASPVVNEQITLRVADTNGATVTSATWSFGDGQTATGLMVPHKWDTARPYQVSVQAKMSDGQDAGTSRTIEVTTPPDSTVPVVLGQTQGEATNAITAANLRVAAVSAQSNTVPQGHVITQNPAGGGKAPAQSIVTITVSSGKPPKIDLLATAGSAQWRSSWGPLSYDGNDGDNHGFVKPRSGWVMEDGSAPPFLETHPEWVANGFTEGTYTLSRQIMAGDHFRVTVGFMAVQSPPSKGDGTFVVSVIRPNGAAQVLKSLHDSGSDGVMRPIDVDLTPFAGSTKFRLHVDAGPDSSQDWMSWVAPRIEG</sequence>
<evidence type="ECO:0000259" key="4">
    <source>
        <dbReference type="PROSITE" id="PS51178"/>
    </source>
</evidence>
<evidence type="ECO:0000259" key="3">
    <source>
        <dbReference type="PROSITE" id="PS50093"/>
    </source>
</evidence>
<feature type="domain" description="PASTA" evidence="4">
    <location>
        <begin position="533"/>
        <end position="599"/>
    </location>
</feature>
<dbReference type="PROSITE" id="PS51178">
    <property type="entry name" value="PASTA"/>
    <property type="match status" value="1"/>
</dbReference>
<evidence type="ECO:0000256" key="1">
    <source>
        <dbReference type="SAM" id="MobiDB-lite"/>
    </source>
</evidence>
<keyword evidence="6" id="KW-1185">Reference proteome</keyword>
<proteinExistence type="predicted"/>
<keyword evidence="2" id="KW-1133">Transmembrane helix</keyword>
<name>A0A4R2JEE8_9PSEU</name>
<organism evidence="5 6">
    <name type="scientific">Actinocrispum wychmicini</name>
    <dbReference type="NCBI Taxonomy" id="1213861"/>
    <lineage>
        <taxon>Bacteria</taxon>
        <taxon>Bacillati</taxon>
        <taxon>Actinomycetota</taxon>
        <taxon>Actinomycetes</taxon>
        <taxon>Pseudonocardiales</taxon>
        <taxon>Pseudonocardiaceae</taxon>
        <taxon>Actinocrispum</taxon>
    </lineage>
</organism>
<feature type="region of interest" description="Disordered" evidence="1">
    <location>
        <begin position="356"/>
        <end position="463"/>
    </location>
</feature>
<dbReference type="Gene3D" id="3.30.10.20">
    <property type="match status" value="1"/>
</dbReference>
<evidence type="ECO:0000313" key="6">
    <source>
        <dbReference type="Proteomes" id="UP000295680"/>
    </source>
</evidence>
<dbReference type="RefSeq" id="WP_132122952.1">
    <property type="nucleotide sequence ID" value="NZ_SLWS01000008.1"/>
</dbReference>
<dbReference type="InterPro" id="IPR000601">
    <property type="entry name" value="PKD_dom"/>
</dbReference>
<evidence type="ECO:0000256" key="2">
    <source>
        <dbReference type="SAM" id="Phobius"/>
    </source>
</evidence>
<dbReference type="Gene3D" id="2.60.40.10">
    <property type="entry name" value="Immunoglobulins"/>
    <property type="match status" value="1"/>
</dbReference>
<evidence type="ECO:0000313" key="5">
    <source>
        <dbReference type="EMBL" id="TCO55208.1"/>
    </source>
</evidence>
<feature type="compositionally biased region" description="Low complexity" evidence="1">
    <location>
        <begin position="383"/>
        <end position="405"/>
    </location>
</feature>
<dbReference type="InterPro" id="IPR015943">
    <property type="entry name" value="WD40/YVTN_repeat-like_dom_sf"/>
</dbReference>
<accession>A0A4R2JEE8</accession>
<comment type="caution">
    <text evidence="5">The sequence shown here is derived from an EMBL/GenBank/DDBJ whole genome shotgun (WGS) entry which is preliminary data.</text>
</comment>
<dbReference type="CDD" id="cd06577">
    <property type="entry name" value="PASTA_pknB"/>
    <property type="match status" value="1"/>
</dbReference>
<feature type="region of interest" description="Disordered" evidence="1">
    <location>
        <begin position="517"/>
        <end position="537"/>
    </location>
</feature>
<dbReference type="AlphaFoldDB" id="A0A4R2JEE8"/>
<gene>
    <name evidence="5" type="ORF">EV192_108498</name>
</gene>
<feature type="compositionally biased region" description="Pro residues" evidence="1">
    <location>
        <begin position="420"/>
        <end position="452"/>
    </location>
</feature>
<dbReference type="Proteomes" id="UP000295680">
    <property type="component" value="Unassembled WGS sequence"/>
</dbReference>
<dbReference type="SMART" id="SM00740">
    <property type="entry name" value="PASTA"/>
    <property type="match status" value="1"/>
</dbReference>
<dbReference type="SUPFAM" id="SSF49299">
    <property type="entry name" value="PKD domain"/>
    <property type="match status" value="1"/>
</dbReference>
<dbReference type="InterPro" id="IPR011045">
    <property type="entry name" value="N2O_reductase_N"/>
</dbReference>